<evidence type="ECO:0000313" key="3">
    <source>
        <dbReference type="Proteomes" id="UP000824190"/>
    </source>
</evidence>
<comment type="caution">
    <text evidence="2">The sequence shown here is derived from an EMBL/GenBank/DDBJ whole genome shotgun (WGS) entry which is preliminary data.</text>
</comment>
<evidence type="ECO:0000313" key="2">
    <source>
        <dbReference type="EMBL" id="HIW92417.1"/>
    </source>
</evidence>
<dbReference type="PANTHER" id="PTHR33169">
    <property type="entry name" value="PADR-FAMILY TRANSCRIPTIONAL REGULATOR"/>
    <property type="match status" value="1"/>
</dbReference>
<proteinExistence type="predicted"/>
<dbReference type="PANTHER" id="PTHR33169:SF27">
    <property type="entry name" value="TRANSCRIPTIONAL REGULATOR PADR FAMILY PROTEIN"/>
    <property type="match status" value="1"/>
</dbReference>
<gene>
    <name evidence="2" type="ORF">H9870_12260</name>
</gene>
<feature type="domain" description="Transcription regulator PadR N-terminal" evidence="1">
    <location>
        <begin position="22"/>
        <end position="96"/>
    </location>
</feature>
<dbReference type="InterPro" id="IPR036390">
    <property type="entry name" value="WH_DNA-bd_sf"/>
</dbReference>
<dbReference type="SUPFAM" id="SSF46785">
    <property type="entry name" value="Winged helix' DNA-binding domain"/>
    <property type="match status" value="1"/>
</dbReference>
<sequence>MVSSESPSAAPSASLSGLSLLVLALLREHPMHIYGLHRLIRDRGLDRHVNVQHRNSVRQAVDRLKRGGFIEVDDVQQDSGPARTIYRITPFGSTSFTEALRDMVAHPRREFPSFPVAASLLAFLEPQDVVDLCGQRRVELVATRTELESLGTPPPGLPEILFVENDLERALVDAEIAWIDRLAARIADGELQWDPAALLETSPMKQIIEE</sequence>
<dbReference type="Pfam" id="PF03551">
    <property type="entry name" value="PadR"/>
    <property type="match status" value="1"/>
</dbReference>
<dbReference type="EMBL" id="DXGC01000104">
    <property type="protein sequence ID" value="HIW92417.1"/>
    <property type="molecule type" value="Genomic_DNA"/>
</dbReference>
<dbReference type="AlphaFoldDB" id="A0A9D1RRF1"/>
<organism evidence="2 3">
    <name type="scientific">Candidatus Corynebacterium avicola</name>
    <dbReference type="NCBI Taxonomy" id="2838527"/>
    <lineage>
        <taxon>Bacteria</taxon>
        <taxon>Bacillati</taxon>
        <taxon>Actinomycetota</taxon>
        <taxon>Actinomycetes</taxon>
        <taxon>Mycobacteriales</taxon>
        <taxon>Corynebacteriaceae</taxon>
        <taxon>Corynebacterium</taxon>
    </lineage>
</organism>
<dbReference type="InterPro" id="IPR005149">
    <property type="entry name" value="Tscrpt_reg_PadR_N"/>
</dbReference>
<reference evidence="2" key="2">
    <citation type="submission" date="2021-04" db="EMBL/GenBank/DDBJ databases">
        <authorList>
            <person name="Gilroy R."/>
        </authorList>
    </citation>
    <scope>NUCLEOTIDE SEQUENCE</scope>
    <source>
        <strain evidence="2">CHK32-1732</strain>
    </source>
</reference>
<accession>A0A9D1RRF1</accession>
<protein>
    <submittedName>
        <fullName evidence="2">PadR family transcriptional regulator</fullName>
    </submittedName>
</protein>
<evidence type="ECO:0000259" key="1">
    <source>
        <dbReference type="Pfam" id="PF03551"/>
    </source>
</evidence>
<dbReference type="InterPro" id="IPR052509">
    <property type="entry name" value="Metal_resp_DNA-bind_regulator"/>
</dbReference>
<reference evidence="2" key="1">
    <citation type="journal article" date="2021" name="PeerJ">
        <title>Extensive microbial diversity within the chicken gut microbiome revealed by metagenomics and culture.</title>
        <authorList>
            <person name="Gilroy R."/>
            <person name="Ravi A."/>
            <person name="Getino M."/>
            <person name="Pursley I."/>
            <person name="Horton D.L."/>
            <person name="Alikhan N.F."/>
            <person name="Baker D."/>
            <person name="Gharbi K."/>
            <person name="Hall N."/>
            <person name="Watson M."/>
            <person name="Adriaenssens E.M."/>
            <person name="Foster-Nyarko E."/>
            <person name="Jarju S."/>
            <person name="Secka A."/>
            <person name="Antonio M."/>
            <person name="Oren A."/>
            <person name="Chaudhuri R.R."/>
            <person name="La Ragione R."/>
            <person name="Hildebrand F."/>
            <person name="Pallen M.J."/>
        </authorList>
    </citation>
    <scope>NUCLEOTIDE SEQUENCE</scope>
    <source>
        <strain evidence="2">CHK32-1732</strain>
    </source>
</reference>
<dbReference type="Proteomes" id="UP000824190">
    <property type="component" value="Unassembled WGS sequence"/>
</dbReference>
<dbReference type="InterPro" id="IPR036388">
    <property type="entry name" value="WH-like_DNA-bd_sf"/>
</dbReference>
<name>A0A9D1RRF1_9CORY</name>
<dbReference type="Gene3D" id="1.10.10.10">
    <property type="entry name" value="Winged helix-like DNA-binding domain superfamily/Winged helix DNA-binding domain"/>
    <property type="match status" value="1"/>
</dbReference>